<dbReference type="GO" id="GO:0046872">
    <property type="term" value="F:metal ion binding"/>
    <property type="evidence" value="ECO:0007669"/>
    <property type="project" value="UniProtKB-KW"/>
</dbReference>
<protein>
    <submittedName>
        <fullName evidence="12">Zinc protease</fullName>
        <ecNumber evidence="12">3.4.24.-</ecNumber>
    </submittedName>
</protein>
<dbReference type="EC" id="3.4.24.-" evidence="12"/>
<dbReference type="GO" id="GO:0006508">
    <property type="term" value="P:proteolysis"/>
    <property type="evidence" value="ECO:0007669"/>
    <property type="project" value="UniProtKB-KW"/>
</dbReference>
<evidence type="ECO:0000313" key="12">
    <source>
        <dbReference type="EMBL" id="MBB5687986.1"/>
    </source>
</evidence>
<evidence type="ECO:0000256" key="2">
    <source>
        <dbReference type="ARBA" id="ARBA00007261"/>
    </source>
</evidence>
<sequence length="457" mass="49132">MPLITRRHTLAAAAAAIAATPLGRAAAQAPAPAADRPLFGARLWRLPNGLSVAFVENRRAPVVAQYLYYAAGGGEDPPGRSGVAHFLEHMMFKGSPNVPSGAFSRRVSREGGNDNAFTSRDVTAYFQQVEASRLPLVMAMEADRFAAALIPQDELESERNVILEERRQRTDSTPRGRFGEAFRAALWGPQSWPGRPIIGWEEEIRATTRDDLLGFYDRFYAPSNATLVIAGAVEEGLLRALVEEHYGRAPARPGAGRARPVPADLPHEPRLLRRDPQAREAVMMRAWKAPSLTTPEARHALPLEVLAHLLGSGQGSRLHAALVEAGLAVAAGASYDGEASGITEFTFWAMPRRGVSPERLEQEAAAVLARLLQDGPTEAEVARSTRQLSAGALLALDSFGAAPRMLGGVLAIGLPADVVEFWPARLRAVTREQVEQAARAVLGAAPNTTGWLLPEAA</sequence>
<dbReference type="Proteomes" id="UP000562254">
    <property type="component" value="Unassembled WGS sequence"/>
</dbReference>
<dbReference type="AlphaFoldDB" id="A0A840XJ92"/>
<organism evidence="12 13">
    <name type="scientific">Neoroseomonas alkaliterrae</name>
    <dbReference type="NCBI Taxonomy" id="1452450"/>
    <lineage>
        <taxon>Bacteria</taxon>
        <taxon>Pseudomonadati</taxon>
        <taxon>Pseudomonadota</taxon>
        <taxon>Alphaproteobacteria</taxon>
        <taxon>Acetobacterales</taxon>
        <taxon>Acetobacteraceae</taxon>
        <taxon>Neoroseomonas</taxon>
    </lineage>
</organism>
<feature type="domain" description="Peptidase M16 C-terminal" evidence="11">
    <location>
        <begin position="208"/>
        <end position="388"/>
    </location>
</feature>
<dbReference type="InterPro" id="IPR001431">
    <property type="entry name" value="Pept_M16_Zn_BS"/>
</dbReference>
<feature type="chain" id="PRO_5032833669" evidence="9">
    <location>
        <begin position="26"/>
        <end position="457"/>
    </location>
</feature>
<name>A0A840XJ92_9PROT</name>
<evidence type="ECO:0000259" key="11">
    <source>
        <dbReference type="Pfam" id="PF05193"/>
    </source>
</evidence>
<comment type="cofactor">
    <cofactor evidence="1">
        <name>Zn(2+)</name>
        <dbReference type="ChEBI" id="CHEBI:29105"/>
    </cofactor>
</comment>
<dbReference type="GO" id="GO:0004222">
    <property type="term" value="F:metalloendopeptidase activity"/>
    <property type="evidence" value="ECO:0007669"/>
    <property type="project" value="InterPro"/>
</dbReference>
<evidence type="ECO:0000256" key="7">
    <source>
        <dbReference type="ARBA" id="ARBA00023049"/>
    </source>
</evidence>
<keyword evidence="9" id="KW-0732">Signal</keyword>
<dbReference type="Gene3D" id="3.30.830.10">
    <property type="entry name" value="Metalloenzyme, LuxS/M16 peptidase-like"/>
    <property type="match status" value="2"/>
</dbReference>
<reference evidence="12 13" key="1">
    <citation type="submission" date="2020-08" db="EMBL/GenBank/DDBJ databases">
        <title>Genomic Encyclopedia of Type Strains, Phase IV (KMG-IV): sequencing the most valuable type-strain genomes for metagenomic binning, comparative biology and taxonomic classification.</title>
        <authorList>
            <person name="Goeker M."/>
        </authorList>
    </citation>
    <scope>NUCLEOTIDE SEQUENCE [LARGE SCALE GENOMIC DNA]</scope>
    <source>
        <strain evidence="12 13">DSM 25895</strain>
    </source>
</reference>
<evidence type="ECO:0000313" key="13">
    <source>
        <dbReference type="Proteomes" id="UP000562254"/>
    </source>
</evidence>
<dbReference type="InterPro" id="IPR050626">
    <property type="entry name" value="Peptidase_M16"/>
</dbReference>
<feature type="signal peptide" evidence="9">
    <location>
        <begin position="1"/>
        <end position="25"/>
    </location>
</feature>
<dbReference type="InterPro" id="IPR006311">
    <property type="entry name" value="TAT_signal"/>
</dbReference>
<dbReference type="RefSeq" id="WP_184480207.1">
    <property type="nucleotide sequence ID" value="NZ_JAAEDJ010000196.1"/>
</dbReference>
<keyword evidence="5 12" id="KW-0378">Hydrolase</keyword>
<dbReference type="Pfam" id="PF00675">
    <property type="entry name" value="Peptidase_M16"/>
    <property type="match status" value="1"/>
</dbReference>
<feature type="domain" description="Peptidase M16 N-terminal" evidence="10">
    <location>
        <begin position="52"/>
        <end position="169"/>
    </location>
</feature>
<dbReference type="InterPro" id="IPR011249">
    <property type="entry name" value="Metalloenz_LuxS/M16"/>
</dbReference>
<keyword evidence="6" id="KW-0862">Zinc</keyword>
<comment type="caution">
    <text evidence="12">The sequence shown here is derived from an EMBL/GenBank/DDBJ whole genome shotgun (WGS) entry which is preliminary data.</text>
</comment>
<dbReference type="PANTHER" id="PTHR43690">
    <property type="entry name" value="NARDILYSIN"/>
    <property type="match status" value="1"/>
</dbReference>
<dbReference type="InterPro" id="IPR011765">
    <property type="entry name" value="Pept_M16_N"/>
</dbReference>
<evidence type="ECO:0000256" key="1">
    <source>
        <dbReference type="ARBA" id="ARBA00001947"/>
    </source>
</evidence>
<keyword evidence="7" id="KW-0482">Metalloprotease</keyword>
<keyword evidence="13" id="KW-1185">Reference proteome</keyword>
<proteinExistence type="inferred from homology"/>
<dbReference type="PANTHER" id="PTHR43690:SF17">
    <property type="entry name" value="PROTEIN YHJJ"/>
    <property type="match status" value="1"/>
</dbReference>
<evidence type="ECO:0000256" key="5">
    <source>
        <dbReference type="ARBA" id="ARBA00022801"/>
    </source>
</evidence>
<keyword evidence="4" id="KW-0479">Metal-binding</keyword>
<evidence type="ECO:0000256" key="9">
    <source>
        <dbReference type="SAM" id="SignalP"/>
    </source>
</evidence>
<dbReference type="InterPro" id="IPR007863">
    <property type="entry name" value="Peptidase_M16_C"/>
</dbReference>
<evidence type="ECO:0000256" key="6">
    <source>
        <dbReference type="ARBA" id="ARBA00022833"/>
    </source>
</evidence>
<comment type="similarity">
    <text evidence="2 8">Belongs to the peptidase M16 family.</text>
</comment>
<dbReference type="EMBL" id="JACIJE010000001">
    <property type="protein sequence ID" value="MBB5687986.1"/>
    <property type="molecule type" value="Genomic_DNA"/>
</dbReference>
<dbReference type="PROSITE" id="PS00143">
    <property type="entry name" value="INSULINASE"/>
    <property type="match status" value="1"/>
</dbReference>
<accession>A0A840XJ92</accession>
<dbReference type="SUPFAM" id="SSF63411">
    <property type="entry name" value="LuxS/MPP-like metallohydrolase"/>
    <property type="match status" value="2"/>
</dbReference>
<evidence type="ECO:0000256" key="3">
    <source>
        <dbReference type="ARBA" id="ARBA00022670"/>
    </source>
</evidence>
<evidence type="ECO:0000256" key="4">
    <source>
        <dbReference type="ARBA" id="ARBA00022723"/>
    </source>
</evidence>
<evidence type="ECO:0000256" key="8">
    <source>
        <dbReference type="RuleBase" id="RU004447"/>
    </source>
</evidence>
<dbReference type="PROSITE" id="PS51318">
    <property type="entry name" value="TAT"/>
    <property type="match status" value="1"/>
</dbReference>
<evidence type="ECO:0000259" key="10">
    <source>
        <dbReference type="Pfam" id="PF00675"/>
    </source>
</evidence>
<gene>
    <name evidence="12" type="ORF">FHS88_000096</name>
</gene>
<dbReference type="Pfam" id="PF05193">
    <property type="entry name" value="Peptidase_M16_C"/>
    <property type="match status" value="1"/>
</dbReference>
<keyword evidence="3 12" id="KW-0645">Protease</keyword>